<dbReference type="GO" id="GO:0005524">
    <property type="term" value="F:ATP binding"/>
    <property type="evidence" value="ECO:0007669"/>
    <property type="project" value="UniProtKB-KW"/>
</dbReference>
<evidence type="ECO:0000256" key="6">
    <source>
        <dbReference type="ARBA" id="ARBA00022741"/>
    </source>
</evidence>
<evidence type="ECO:0000256" key="4">
    <source>
        <dbReference type="ARBA" id="ARBA00022679"/>
    </source>
</evidence>
<reference evidence="11" key="1">
    <citation type="journal article" date="2020" name="Nature">
        <title>Giant virus diversity and host interactions through global metagenomics.</title>
        <authorList>
            <person name="Schulz F."/>
            <person name="Roux S."/>
            <person name="Paez-Espino D."/>
            <person name="Jungbluth S."/>
            <person name="Walsh D.A."/>
            <person name="Denef V.J."/>
            <person name="McMahon K.D."/>
            <person name="Konstantinidis K.T."/>
            <person name="Eloe-Fadrosh E.A."/>
            <person name="Kyrpides N.C."/>
            <person name="Woyke T."/>
        </authorList>
    </citation>
    <scope>NUCLEOTIDE SEQUENCE</scope>
    <source>
        <strain evidence="11">GVMAG-M-3300025860-12</strain>
    </source>
</reference>
<keyword evidence="8" id="KW-0862">Zinc</keyword>
<keyword evidence="3" id="KW-0237">DNA synthesis</keyword>
<name>A0A6C0J469_9ZZZZ</name>
<dbReference type="InterPro" id="IPR001267">
    <property type="entry name" value="Thymidine_kinase"/>
</dbReference>
<keyword evidence="6" id="KW-0547">Nucleotide-binding</keyword>
<proteinExistence type="inferred from homology"/>
<comment type="similarity">
    <text evidence="1">Belongs to the thymidine kinase family.</text>
</comment>
<dbReference type="SUPFAM" id="SSF57716">
    <property type="entry name" value="Glucocorticoid receptor-like (DNA-binding domain)"/>
    <property type="match status" value="1"/>
</dbReference>
<evidence type="ECO:0000256" key="2">
    <source>
        <dbReference type="ARBA" id="ARBA00012118"/>
    </source>
</evidence>
<dbReference type="GO" id="GO:0071897">
    <property type="term" value="P:DNA biosynthetic process"/>
    <property type="evidence" value="ECO:0007669"/>
    <property type="project" value="UniProtKB-KW"/>
</dbReference>
<evidence type="ECO:0000256" key="1">
    <source>
        <dbReference type="ARBA" id="ARBA00007587"/>
    </source>
</evidence>
<evidence type="ECO:0000256" key="10">
    <source>
        <dbReference type="ARBA" id="ARBA00048254"/>
    </source>
</evidence>
<evidence type="ECO:0000256" key="9">
    <source>
        <dbReference type="ARBA" id="ARBA00022840"/>
    </source>
</evidence>
<organism evidence="11">
    <name type="scientific">viral metagenome</name>
    <dbReference type="NCBI Taxonomy" id="1070528"/>
    <lineage>
        <taxon>unclassified sequences</taxon>
        <taxon>metagenomes</taxon>
        <taxon>organismal metagenomes</taxon>
    </lineage>
</organism>
<evidence type="ECO:0000313" key="11">
    <source>
        <dbReference type="EMBL" id="QHU00103.1"/>
    </source>
</evidence>
<keyword evidence="5" id="KW-0479">Metal-binding</keyword>
<evidence type="ECO:0000256" key="8">
    <source>
        <dbReference type="ARBA" id="ARBA00022833"/>
    </source>
</evidence>
<evidence type="ECO:0000256" key="3">
    <source>
        <dbReference type="ARBA" id="ARBA00022634"/>
    </source>
</evidence>
<comment type="catalytic activity">
    <reaction evidence="10">
        <text>thymidine + ATP = dTMP + ADP + H(+)</text>
        <dbReference type="Rhea" id="RHEA:19129"/>
        <dbReference type="ChEBI" id="CHEBI:15378"/>
        <dbReference type="ChEBI" id="CHEBI:17748"/>
        <dbReference type="ChEBI" id="CHEBI:30616"/>
        <dbReference type="ChEBI" id="CHEBI:63528"/>
        <dbReference type="ChEBI" id="CHEBI:456216"/>
        <dbReference type="EC" id="2.7.1.21"/>
    </reaction>
</comment>
<dbReference type="EMBL" id="MN740323">
    <property type="protein sequence ID" value="QHU00103.1"/>
    <property type="molecule type" value="Genomic_DNA"/>
</dbReference>
<keyword evidence="4" id="KW-0808">Transferase</keyword>
<dbReference type="GO" id="GO:0046104">
    <property type="term" value="P:thymidine metabolic process"/>
    <property type="evidence" value="ECO:0007669"/>
    <property type="project" value="TreeGrafter"/>
</dbReference>
<dbReference type="Gene3D" id="3.40.50.300">
    <property type="entry name" value="P-loop containing nucleotide triphosphate hydrolases"/>
    <property type="match status" value="1"/>
</dbReference>
<dbReference type="PIRSF" id="PIRSF035805">
    <property type="entry name" value="TK_cell"/>
    <property type="match status" value="1"/>
</dbReference>
<accession>A0A6C0J469</accession>
<dbReference type="Gene3D" id="3.30.60.20">
    <property type="match status" value="1"/>
</dbReference>
<dbReference type="Pfam" id="PF00265">
    <property type="entry name" value="TK"/>
    <property type="match status" value="1"/>
</dbReference>
<dbReference type="AlphaFoldDB" id="A0A6C0J469"/>
<dbReference type="PANTHER" id="PTHR11441">
    <property type="entry name" value="THYMIDINE KINASE"/>
    <property type="match status" value="1"/>
</dbReference>
<dbReference type="EC" id="2.7.1.21" evidence="2"/>
<dbReference type="FunFam" id="3.40.50.300:FF:000948">
    <property type="entry name" value="Thymidine kinase"/>
    <property type="match status" value="1"/>
</dbReference>
<dbReference type="PANTHER" id="PTHR11441:SF0">
    <property type="entry name" value="THYMIDINE KINASE, CYTOSOLIC"/>
    <property type="match status" value="1"/>
</dbReference>
<dbReference type="GO" id="GO:0046872">
    <property type="term" value="F:metal ion binding"/>
    <property type="evidence" value="ECO:0007669"/>
    <property type="project" value="UniProtKB-KW"/>
</dbReference>
<dbReference type="PROSITE" id="PS00603">
    <property type="entry name" value="TK_CELLULAR_TYPE"/>
    <property type="match status" value="1"/>
</dbReference>
<protein>
    <recommendedName>
        <fullName evidence="2">thymidine kinase</fullName>
        <ecNumber evidence="2">2.7.1.21</ecNumber>
    </recommendedName>
</protein>
<keyword evidence="7" id="KW-0418">Kinase</keyword>
<dbReference type="GO" id="GO:0004797">
    <property type="term" value="F:thymidine kinase activity"/>
    <property type="evidence" value="ECO:0007669"/>
    <property type="project" value="UniProtKB-EC"/>
</dbReference>
<keyword evidence="9" id="KW-0067">ATP-binding</keyword>
<dbReference type="SUPFAM" id="SSF52540">
    <property type="entry name" value="P-loop containing nucleoside triphosphate hydrolases"/>
    <property type="match status" value="1"/>
</dbReference>
<dbReference type="InterPro" id="IPR027417">
    <property type="entry name" value="P-loop_NTPase"/>
</dbReference>
<evidence type="ECO:0000256" key="7">
    <source>
        <dbReference type="ARBA" id="ARBA00022777"/>
    </source>
</evidence>
<dbReference type="InterPro" id="IPR020633">
    <property type="entry name" value="Thymidine_kinase_CS"/>
</dbReference>
<evidence type="ECO:0000256" key="5">
    <source>
        <dbReference type="ARBA" id="ARBA00022723"/>
    </source>
</evidence>
<sequence length="180" mass="20749">MPRLDIIIGPMFAGKSCEIIRMVRLLKVCEKDYLIVKPKIDNRYSSDEIVSHNYDKEKCIAIQNLTDIYSYCKSYHNTIFIDEAQFFKDLKEQVLNLVENLNYNVVITGLDGDSNRNKFGQVLDLIPYADSCKKITALCQICKDGTPGIFSYRKSSDESQILIGAKDEYMTVCRKHYFNT</sequence>